<dbReference type="STRING" id="37752.IW18_05965"/>
<sequence length="61" mass="7106">MIKHSILEIPTVLNPPIKLRDVIYNCPVCDYDIEIDMFVDDSSLVKCDICDHITKFKIIRI</sequence>
<protein>
    <submittedName>
        <fullName evidence="1">Uncharacterized protein</fullName>
    </submittedName>
</protein>
<accession>A0A0D0EMM4</accession>
<evidence type="ECO:0000313" key="3">
    <source>
        <dbReference type="Proteomes" id="UP000032061"/>
    </source>
</evidence>
<proteinExistence type="predicted"/>
<dbReference type="EMBL" id="JPRK01000005">
    <property type="protein sequence ID" value="KIO53880.1"/>
    <property type="molecule type" value="Genomic_DNA"/>
</dbReference>
<evidence type="ECO:0000313" key="1">
    <source>
        <dbReference type="EMBL" id="KIO53880.1"/>
    </source>
</evidence>
<name>A0A0D0EMM4_9FLAO</name>
<evidence type="ECO:0000313" key="4">
    <source>
        <dbReference type="Proteomes" id="UP000198302"/>
    </source>
</evidence>
<dbReference type="EMBL" id="MUGX01000006">
    <property type="protein sequence ID" value="OXA90507.1"/>
    <property type="molecule type" value="Genomic_DNA"/>
</dbReference>
<comment type="caution">
    <text evidence="1">The sequence shown here is derived from an EMBL/GenBank/DDBJ whole genome shotgun (WGS) entry which is preliminary data.</text>
</comment>
<dbReference type="AlphaFoldDB" id="A0A0D0EMM4"/>
<reference evidence="1 3" key="1">
    <citation type="submission" date="2015-01" db="EMBL/GenBank/DDBJ databases">
        <title>Genome of Flavobacterium hibernum DSM 12611.</title>
        <authorList>
            <person name="Stropko S.J."/>
            <person name="Pipes S.E."/>
            <person name="Newman J.D."/>
        </authorList>
    </citation>
    <scope>NUCLEOTIDE SEQUENCE [LARGE SCALE GENOMIC DNA]</scope>
    <source>
        <strain evidence="1 3">DSM 12611</strain>
    </source>
</reference>
<organism evidence="1 3">
    <name type="scientific">Flavobacterium hibernum</name>
    <dbReference type="NCBI Taxonomy" id="37752"/>
    <lineage>
        <taxon>Bacteria</taxon>
        <taxon>Pseudomonadati</taxon>
        <taxon>Bacteroidota</taxon>
        <taxon>Flavobacteriia</taxon>
        <taxon>Flavobacteriales</taxon>
        <taxon>Flavobacteriaceae</taxon>
        <taxon>Flavobacterium</taxon>
    </lineage>
</organism>
<dbReference type="Proteomes" id="UP000032061">
    <property type="component" value="Unassembled WGS sequence"/>
</dbReference>
<keyword evidence="4" id="KW-1185">Reference proteome</keyword>
<gene>
    <name evidence="2" type="ORF">B0A73_01875</name>
    <name evidence="1" type="ORF">IW18_05965</name>
</gene>
<reference evidence="2 4" key="2">
    <citation type="submission" date="2016-11" db="EMBL/GenBank/DDBJ databases">
        <title>Whole genomes of Flavobacteriaceae.</title>
        <authorList>
            <person name="Stine C."/>
            <person name="Li C."/>
            <person name="Tadesse D."/>
        </authorList>
    </citation>
    <scope>NUCLEOTIDE SEQUENCE [LARGE SCALE GENOMIC DNA]</scope>
    <source>
        <strain evidence="2 4">ATCC 51468</strain>
    </source>
</reference>
<evidence type="ECO:0000313" key="2">
    <source>
        <dbReference type="EMBL" id="OXA90507.1"/>
    </source>
</evidence>
<dbReference type="Proteomes" id="UP000198302">
    <property type="component" value="Unassembled WGS sequence"/>
</dbReference>